<feature type="compositionally biased region" description="Low complexity" evidence="5">
    <location>
        <begin position="433"/>
        <end position="452"/>
    </location>
</feature>
<dbReference type="GO" id="GO:0051764">
    <property type="term" value="P:actin crosslink formation"/>
    <property type="evidence" value="ECO:0007669"/>
    <property type="project" value="TreeGrafter"/>
</dbReference>
<feature type="compositionally biased region" description="Acidic residues" evidence="5">
    <location>
        <begin position="177"/>
        <end position="194"/>
    </location>
</feature>
<keyword evidence="7" id="KW-1185">Reference proteome</keyword>
<proteinExistence type="inferred from homology"/>
<evidence type="ECO:0000256" key="2">
    <source>
        <dbReference type="ARBA" id="ARBA00022490"/>
    </source>
</evidence>
<dbReference type="SMART" id="SM00033">
    <property type="entry name" value="CH"/>
    <property type="match status" value="1"/>
</dbReference>
<dbReference type="SUPFAM" id="SSF143575">
    <property type="entry name" value="GAS2 domain-like"/>
    <property type="match status" value="1"/>
</dbReference>
<dbReference type="InterPro" id="IPR001715">
    <property type="entry name" value="CH_dom"/>
</dbReference>
<protein>
    <submittedName>
        <fullName evidence="8">LOW QUALITY PROTEIN: GAS2-like protein 1</fullName>
    </submittedName>
</protein>
<dbReference type="PANTHER" id="PTHR46756:SF18">
    <property type="entry name" value="GAS2-LIKE PROTEIN PICKLED EGGS"/>
    <property type="match status" value="1"/>
</dbReference>
<feature type="compositionally biased region" description="Low complexity" evidence="5">
    <location>
        <begin position="393"/>
        <end position="403"/>
    </location>
</feature>
<dbReference type="GO" id="GO:0008017">
    <property type="term" value="F:microtubule binding"/>
    <property type="evidence" value="ECO:0007669"/>
    <property type="project" value="InterPro"/>
</dbReference>
<feature type="compositionally biased region" description="Low complexity" evidence="5">
    <location>
        <begin position="780"/>
        <end position="807"/>
    </location>
</feature>
<feature type="compositionally biased region" description="Low complexity" evidence="5">
    <location>
        <begin position="719"/>
        <end position="735"/>
    </location>
</feature>
<dbReference type="AlphaFoldDB" id="A0AAJ7TTI6"/>
<dbReference type="RefSeq" id="XP_032823931.1">
    <property type="nucleotide sequence ID" value="XM_032968040.1"/>
</dbReference>
<dbReference type="GO" id="GO:0008093">
    <property type="term" value="F:cytoskeletal anchor activity"/>
    <property type="evidence" value="ECO:0007669"/>
    <property type="project" value="TreeGrafter"/>
</dbReference>
<dbReference type="Pfam" id="PF02187">
    <property type="entry name" value="GAS2"/>
    <property type="match status" value="1"/>
</dbReference>
<feature type="compositionally biased region" description="Low complexity" evidence="5">
    <location>
        <begin position="135"/>
        <end position="161"/>
    </location>
</feature>
<dbReference type="Gene3D" id="3.30.920.20">
    <property type="entry name" value="Gas2-like domain"/>
    <property type="match status" value="1"/>
</dbReference>
<feature type="compositionally biased region" description="Basic residues" evidence="5">
    <location>
        <begin position="703"/>
        <end position="712"/>
    </location>
</feature>
<dbReference type="KEGG" id="pmrn:116950316"/>
<feature type="compositionally biased region" description="Low complexity" evidence="5">
    <location>
        <begin position="662"/>
        <end position="678"/>
    </location>
</feature>
<feature type="compositionally biased region" description="Low complexity" evidence="5">
    <location>
        <begin position="615"/>
        <end position="632"/>
    </location>
</feature>
<comment type="subcellular location">
    <subcellularLocation>
        <location evidence="1">Cytoplasm</location>
        <location evidence="1">Cytoskeleton</location>
    </subcellularLocation>
</comment>
<dbReference type="Proteomes" id="UP001318040">
    <property type="component" value="Chromosome 38"/>
</dbReference>
<dbReference type="InterPro" id="IPR003108">
    <property type="entry name" value="GAR_dom"/>
</dbReference>
<reference evidence="8" key="1">
    <citation type="submission" date="2025-08" db="UniProtKB">
        <authorList>
            <consortium name="RefSeq"/>
        </authorList>
    </citation>
    <scope>IDENTIFICATION</scope>
    <source>
        <tissue evidence="8">Sperm</tissue>
    </source>
</reference>
<feature type="compositionally biased region" description="Low complexity" evidence="5">
    <location>
        <begin position="493"/>
        <end position="519"/>
    </location>
</feature>
<dbReference type="PANTHER" id="PTHR46756">
    <property type="entry name" value="TRANSGELIN"/>
    <property type="match status" value="1"/>
</dbReference>
<organism evidence="7 8">
    <name type="scientific">Petromyzon marinus</name>
    <name type="common">Sea lamprey</name>
    <dbReference type="NCBI Taxonomy" id="7757"/>
    <lineage>
        <taxon>Eukaryota</taxon>
        <taxon>Metazoa</taxon>
        <taxon>Chordata</taxon>
        <taxon>Craniata</taxon>
        <taxon>Vertebrata</taxon>
        <taxon>Cyclostomata</taxon>
        <taxon>Hyperoartia</taxon>
        <taxon>Petromyzontiformes</taxon>
        <taxon>Petromyzontidae</taxon>
        <taxon>Petromyzon</taxon>
    </lineage>
</organism>
<keyword evidence="2" id="KW-0963">Cytoplasm</keyword>
<evidence type="ECO:0000256" key="1">
    <source>
        <dbReference type="ARBA" id="ARBA00004245"/>
    </source>
</evidence>
<keyword evidence="3" id="KW-0206">Cytoskeleton</keyword>
<evidence type="ECO:0000256" key="3">
    <source>
        <dbReference type="ARBA" id="ARBA00023212"/>
    </source>
</evidence>
<dbReference type="PROSITE" id="PS51460">
    <property type="entry name" value="GAR"/>
    <property type="match status" value="1"/>
</dbReference>
<dbReference type="GO" id="GO:0051015">
    <property type="term" value="F:actin filament binding"/>
    <property type="evidence" value="ECO:0007669"/>
    <property type="project" value="TreeGrafter"/>
</dbReference>
<feature type="region of interest" description="Disordered" evidence="5">
    <location>
        <begin position="135"/>
        <end position="198"/>
    </location>
</feature>
<evidence type="ECO:0000256" key="5">
    <source>
        <dbReference type="SAM" id="MobiDB-lite"/>
    </source>
</evidence>
<dbReference type="SUPFAM" id="SSF47576">
    <property type="entry name" value="Calponin-homology domain, CH-domain"/>
    <property type="match status" value="1"/>
</dbReference>
<evidence type="ECO:0000259" key="6">
    <source>
        <dbReference type="PROSITE" id="PS51460"/>
    </source>
</evidence>
<comment type="similarity">
    <text evidence="4">Belongs to the GAS2 family.</text>
</comment>
<evidence type="ECO:0000313" key="8">
    <source>
        <dbReference type="RefSeq" id="XP_032823931.1"/>
    </source>
</evidence>
<name>A0AAJ7TTI6_PETMA</name>
<accession>A0AAJ7TTI6</accession>
<dbReference type="SMART" id="SM00243">
    <property type="entry name" value="GAS2"/>
    <property type="match status" value="1"/>
</dbReference>
<feature type="compositionally biased region" description="Basic and acidic residues" evidence="5">
    <location>
        <begin position="555"/>
        <end position="571"/>
    </location>
</feature>
<feature type="region of interest" description="Disordered" evidence="5">
    <location>
        <begin position="389"/>
        <end position="889"/>
    </location>
</feature>
<dbReference type="InterPro" id="IPR036534">
    <property type="entry name" value="GAR_dom_sf"/>
</dbReference>
<evidence type="ECO:0000256" key="4">
    <source>
        <dbReference type="ARBA" id="ARBA00038441"/>
    </source>
</evidence>
<dbReference type="GO" id="GO:0005884">
    <property type="term" value="C:actin filament"/>
    <property type="evidence" value="ECO:0007669"/>
    <property type="project" value="TreeGrafter"/>
</dbReference>
<dbReference type="Gene3D" id="1.10.418.10">
    <property type="entry name" value="Calponin-like domain"/>
    <property type="match status" value="2"/>
</dbReference>
<dbReference type="InterPro" id="IPR036872">
    <property type="entry name" value="CH_dom_sf"/>
</dbReference>
<feature type="domain" description="GAR" evidence="6">
    <location>
        <begin position="310"/>
        <end position="382"/>
    </location>
</feature>
<feature type="compositionally biased region" description="Pro residues" evidence="5">
    <location>
        <begin position="605"/>
        <end position="614"/>
    </location>
</feature>
<gene>
    <name evidence="8" type="primary">LOC116950316</name>
</gene>
<sequence length="889" mass="95910">MEPLHPAQVTVRAAAGRSVRPYRSELAYLHAMKEDLAQWLNVIFSDVAFDVSADNFTATLSAGWPLCRLANAVSRWALDCSRARDPGQGSNPGLGAHGLPLRGVPTELALPVPSTSSSSFSTISSSNNNTFLTSANTTGSSPTSSSSSSSSSLFSSSSSSSNWKKGLNQRSWRKDEEVDVEEEEEEEEVVDQDDVERSNGVMEQRATFAARDRVATFLGWCRSELGIPEHLTFETNDLMEVGRQERRGGGERQVVLCLLEVARRGARWGGPAPELVMLERDIEVAEALAAGQEVPVAGVGVGATTRPRSYDFKNLDLMVRKAVSVCTCPAQFPVRRVADGKYRVGDSSTLIHVRILRTHVMVRVGGGWDSLQHYLDKHDPCRCMSSAHRRVWQQQQQQQQQQQETDFPRSPPSNPSHSSPKRKAEPNQDPPSRRSTTRTTPSLSRSSTPLRSPAERLRVSHNGPSSPRSRDHSAPPTRDQADGRGPPPASNASKGGTPKTPSPKTTNRVAAAPAATPAAGTRPHRDKTPRGSPPSGIAGVPPAGLRQKEVVMLVNREKDGHHLLTRLEPRLAPRRGRSRPGNLPGARHERGDGAEDESASATPPLLRPAPPRPNPDSAYASKNSSASSLVAARGVGGNHGAVERSDQPVRPRSPPLGSALTSARLRAGGARSLAASPASRPPPMRRQSGGPTPSRVEQTLRLVRTKSTRRSKRDWQPTAVVVAPGDGAARAGPPDGKNRQQRPVLNGRPIKSPQKPGKARSDTAHAAQSATANGARNVEETPTVTATVAPFPEQQQPRRAGQQQQQLRRPDRVPSFYKLKLRPKIRPRTDRVPDACPSRIPAPNGVLPRSRRTPPRSPAQTASPAKGAAREGALGQEATRDEVADESWV</sequence>
<evidence type="ECO:0000313" key="7">
    <source>
        <dbReference type="Proteomes" id="UP001318040"/>
    </source>
</evidence>